<dbReference type="RefSeq" id="WP_012246093.1">
    <property type="nucleotide sequence ID" value="NC_010168.1"/>
</dbReference>
<dbReference type="eggNOG" id="COG2344">
    <property type="taxonomic scope" value="Bacteria"/>
</dbReference>
<dbReference type="STRING" id="288705.RSal33209_2713"/>
<dbReference type="InterPro" id="IPR036388">
    <property type="entry name" value="WH-like_DNA-bd_sf"/>
</dbReference>
<dbReference type="HAMAP" id="MF_01131">
    <property type="entry name" value="Rex"/>
    <property type="match status" value="1"/>
</dbReference>
<evidence type="ECO:0000256" key="5">
    <source>
        <dbReference type="ARBA" id="ARBA00023125"/>
    </source>
</evidence>
<keyword evidence="10" id="KW-1185">Reference proteome</keyword>
<dbReference type="NCBIfam" id="NF003993">
    <property type="entry name" value="PRK05472.2-2"/>
    <property type="match status" value="1"/>
</dbReference>
<dbReference type="PANTHER" id="PTHR35786">
    <property type="entry name" value="REDOX-SENSING TRANSCRIPTIONAL REPRESSOR REX"/>
    <property type="match status" value="1"/>
</dbReference>
<reference evidence="10" key="1">
    <citation type="journal article" date="2008" name="J. Bacteriol.">
        <title>Genome sequence of the fish pathogen Renibacterium salmoninarum suggests reductive evolution away from an environmental Arthrobacter ancestor.</title>
        <authorList>
            <person name="Wiens G.D."/>
            <person name="Rockey D.D."/>
            <person name="Wu Z."/>
            <person name="Chang J."/>
            <person name="Levy R."/>
            <person name="Crane S."/>
            <person name="Chen D.S."/>
            <person name="Capri G.R."/>
            <person name="Burnett J.R."/>
            <person name="Sudheesh P.S."/>
            <person name="Schipma M.J."/>
            <person name="Burd H."/>
            <person name="Bhattacharyya A."/>
            <person name="Rhodes L.D."/>
            <person name="Kaul R."/>
            <person name="Strom M.S."/>
        </authorList>
    </citation>
    <scope>NUCLEOTIDE SEQUENCE [LARGE SCALE GENOMIC DNA]</scope>
    <source>
        <strain evidence="10">ATCC 33209 / DSM 20767 / JCM 11484 / NBRC 15589 / NCIMB 2235</strain>
    </source>
</reference>
<dbReference type="EMBL" id="CP000910">
    <property type="protein sequence ID" value="ABY24438.1"/>
    <property type="molecule type" value="Genomic_DNA"/>
</dbReference>
<dbReference type="NCBIfam" id="NF003995">
    <property type="entry name" value="PRK05472.2-4"/>
    <property type="match status" value="1"/>
</dbReference>
<feature type="domain" description="CoA-binding" evidence="8">
    <location>
        <begin position="133"/>
        <end position="234"/>
    </location>
</feature>
<dbReference type="KEGG" id="rsa:RSal33209_2713"/>
<dbReference type="GO" id="GO:0045892">
    <property type="term" value="P:negative regulation of DNA-templated transcription"/>
    <property type="evidence" value="ECO:0007669"/>
    <property type="project" value="InterPro"/>
</dbReference>
<comment type="function">
    <text evidence="7">Modulates transcription in response to changes in cellular NADH/NAD(+) redox state.</text>
</comment>
<dbReference type="SMART" id="SM00881">
    <property type="entry name" value="CoA_binding"/>
    <property type="match status" value="1"/>
</dbReference>
<dbReference type="Gene3D" id="1.10.10.10">
    <property type="entry name" value="Winged helix-like DNA-binding domain superfamily/Winged helix DNA-binding domain"/>
    <property type="match status" value="1"/>
</dbReference>
<accession>A9WS06</accession>
<comment type="subunit">
    <text evidence="7">Homodimer.</text>
</comment>
<evidence type="ECO:0000313" key="9">
    <source>
        <dbReference type="EMBL" id="ABY24438.1"/>
    </source>
</evidence>
<gene>
    <name evidence="7 9" type="primary">rex</name>
    <name evidence="9" type="ordered locus">RSal33209_2713</name>
</gene>
<dbReference type="NCBIfam" id="NF003992">
    <property type="entry name" value="PRK05472.2-1"/>
    <property type="match status" value="1"/>
</dbReference>
<dbReference type="InterPro" id="IPR009718">
    <property type="entry name" value="Rex_DNA-bd_C_dom"/>
</dbReference>
<evidence type="ECO:0000256" key="2">
    <source>
        <dbReference type="ARBA" id="ARBA00022491"/>
    </source>
</evidence>
<keyword evidence="5 7" id="KW-0238">DNA-binding</keyword>
<dbReference type="InterPro" id="IPR022876">
    <property type="entry name" value="Tscrpt_rep_Rex"/>
</dbReference>
<evidence type="ECO:0000256" key="3">
    <source>
        <dbReference type="ARBA" id="ARBA00023015"/>
    </source>
</evidence>
<dbReference type="GO" id="GO:0005737">
    <property type="term" value="C:cytoplasm"/>
    <property type="evidence" value="ECO:0007669"/>
    <property type="project" value="UniProtKB-SubCell"/>
</dbReference>
<dbReference type="GO" id="GO:0003700">
    <property type="term" value="F:DNA-binding transcription factor activity"/>
    <property type="evidence" value="ECO:0007669"/>
    <property type="project" value="UniProtKB-UniRule"/>
</dbReference>
<dbReference type="InterPro" id="IPR058236">
    <property type="entry name" value="Rex_actinobacterial-type"/>
</dbReference>
<dbReference type="GO" id="GO:0051775">
    <property type="term" value="P:response to redox state"/>
    <property type="evidence" value="ECO:0007669"/>
    <property type="project" value="InterPro"/>
</dbReference>
<dbReference type="NCBIfam" id="NF003994">
    <property type="entry name" value="PRK05472.2-3"/>
    <property type="match status" value="1"/>
</dbReference>
<evidence type="ECO:0000259" key="8">
    <source>
        <dbReference type="SMART" id="SM00881"/>
    </source>
</evidence>
<proteinExistence type="inferred from homology"/>
<feature type="binding site" evidence="7">
    <location>
        <begin position="144"/>
        <end position="149"/>
    </location>
    <ligand>
        <name>NAD(+)</name>
        <dbReference type="ChEBI" id="CHEBI:57540"/>
    </ligand>
</feature>
<evidence type="ECO:0000256" key="7">
    <source>
        <dbReference type="HAMAP-Rule" id="MF_01131"/>
    </source>
</evidence>
<dbReference type="InterPro" id="IPR036390">
    <property type="entry name" value="WH_DNA-bd_sf"/>
</dbReference>
<keyword evidence="4 7" id="KW-0520">NAD</keyword>
<keyword evidence="1 7" id="KW-0963">Cytoplasm</keyword>
<dbReference type="HOGENOM" id="CLU_061534_0_1_11"/>
<dbReference type="AlphaFoldDB" id="A9WS06"/>
<dbReference type="Proteomes" id="UP000002007">
    <property type="component" value="Chromosome"/>
</dbReference>
<evidence type="ECO:0000256" key="6">
    <source>
        <dbReference type="ARBA" id="ARBA00023163"/>
    </source>
</evidence>
<dbReference type="Pfam" id="PF06971">
    <property type="entry name" value="Put_DNA-bind_N"/>
    <property type="match status" value="1"/>
</dbReference>
<evidence type="ECO:0000256" key="4">
    <source>
        <dbReference type="ARBA" id="ARBA00023027"/>
    </source>
</evidence>
<comment type="subcellular location">
    <subcellularLocation>
        <location evidence="7">Cytoplasm</location>
    </subcellularLocation>
</comment>
<dbReference type="PANTHER" id="PTHR35786:SF1">
    <property type="entry name" value="REDOX-SENSING TRANSCRIPTIONAL REPRESSOR REX 1"/>
    <property type="match status" value="1"/>
</dbReference>
<dbReference type="SUPFAM" id="SSF46785">
    <property type="entry name" value="Winged helix' DNA-binding domain"/>
    <property type="match status" value="1"/>
</dbReference>
<dbReference type="NCBIfam" id="NF003996">
    <property type="entry name" value="PRK05472.2-5"/>
    <property type="match status" value="1"/>
</dbReference>
<protein>
    <recommendedName>
        <fullName evidence="7">Redox-sensing transcriptional repressor Rex</fullName>
    </recommendedName>
</protein>
<keyword evidence="2 7" id="KW-0678">Repressor</keyword>
<evidence type="ECO:0000313" key="10">
    <source>
        <dbReference type="Proteomes" id="UP000002007"/>
    </source>
</evidence>
<organism evidence="9 10">
    <name type="scientific">Renibacterium salmoninarum (strain ATCC 33209 / DSM 20767 / JCM 11484 / NBRC 15589 / NCIMB 2235)</name>
    <dbReference type="NCBI Taxonomy" id="288705"/>
    <lineage>
        <taxon>Bacteria</taxon>
        <taxon>Bacillati</taxon>
        <taxon>Actinomycetota</taxon>
        <taxon>Actinomycetes</taxon>
        <taxon>Micrococcales</taxon>
        <taxon>Micrococcaceae</taxon>
        <taxon>Renibacterium</taxon>
    </lineage>
</organism>
<dbReference type="InterPro" id="IPR003781">
    <property type="entry name" value="CoA-bd"/>
</dbReference>
<comment type="similarity">
    <text evidence="7">Belongs to the transcriptional regulatory Rex family.</text>
</comment>
<keyword evidence="3 7" id="KW-0805">Transcription regulation</keyword>
<dbReference type="SUPFAM" id="SSF51735">
    <property type="entry name" value="NAD(P)-binding Rossmann-fold domains"/>
    <property type="match status" value="1"/>
</dbReference>
<dbReference type="InterPro" id="IPR036291">
    <property type="entry name" value="NAD(P)-bd_dom_sf"/>
</dbReference>
<evidence type="ECO:0000256" key="1">
    <source>
        <dbReference type="ARBA" id="ARBA00022490"/>
    </source>
</evidence>
<dbReference type="Pfam" id="PF02629">
    <property type="entry name" value="CoA_binding"/>
    <property type="match status" value="1"/>
</dbReference>
<feature type="DNA-binding region" description="H-T-H motif" evidence="7">
    <location>
        <begin position="70"/>
        <end position="109"/>
    </location>
</feature>
<dbReference type="GO" id="GO:0003677">
    <property type="term" value="F:DNA binding"/>
    <property type="evidence" value="ECO:0007669"/>
    <property type="project" value="UniProtKB-UniRule"/>
</dbReference>
<dbReference type="Gene3D" id="3.40.50.720">
    <property type="entry name" value="NAD(P)-binding Rossmann-like Domain"/>
    <property type="match status" value="1"/>
</dbReference>
<name>A9WS06_RENSM</name>
<sequence>MDKPSAVSGSCIRSAFERVLVIVVIYMSGAFVAEQIPAGASQSAITGSVSPGPDAEVRALPPATVARLTLYLRALNNLLAEGVERVSSEELAEGSGVSSTNVRKDLSYLGSYGTRGVGYEVPYLSRRISGALGLSQDWRVAIVGAGNLGRALARYAGFETRGFDVVALFDADQMVVGQEVGWLGVSDVTDLESVFARTKANMVVLALPAQVAQEMCDRVIAAGVHSILSFAPVMLQVPDYVNLRKVDMATELQILAYHAQSLPEPGESSATSA</sequence>
<keyword evidence="6 7" id="KW-0804">Transcription</keyword>